<dbReference type="Proteomes" id="UP001530293">
    <property type="component" value="Unassembled WGS sequence"/>
</dbReference>
<comment type="caution">
    <text evidence="4">The sequence shown here is derived from an EMBL/GenBank/DDBJ whole genome shotgun (WGS) entry which is preliminary data.</text>
</comment>
<reference evidence="4 5" key="1">
    <citation type="submission" date="2024-10" db="EMBL/GenBank/DDBJ databases">
        <title>Updated reference genomes for cyclostephanoid diatoms.</title>
        <authorList>
            <person name="Roberts W.R."/>
            <person name="Alverson A.J."/>
        </authorList>
    </citation>
    <scope>NUCLEOTIDE SEQUENCE [LARGE SCALE GENOMIC DNA]</scope>
    <source>
        <strain evidence="4 5">AJA232-27</strain>
    </source>
</reference>
<organism evidence="4 5">
    <name type="scientific">Discostella pseudostelligera</name>
    <dbReference type="NCBI Taxonomy" id="259834"/>
    <lineage>
        <taxon>Eukaryota</taxon>
        <taxon>Sar</taxon>
        <taxon>Stramenopiles</taxon>
        <taxon>Ochrophyta</taxon>
        <taxon>Bacillariophyta</taxon>
        <taxon>Coscinodiscophyceae</taxon>
        <taxon>Thalassiosirophycidae</taxon>
        <taxon>Stephanodiscales</taxon>
        <taxon>Stephanodiscaceae</taxon>
        <taxon>Discostella</taxon>
    </lineage>
</organism>
<dbReference type="EMBL" id="JALLBG020000082">
    <property type="protein sequence ID" value="KAL3766655.1"/>
    <property type="molecule type" value="Genomic_DNA"/>
</dbReference>
<dbReference type="InterPro" id="IPR029063">
    <property type="entry name" value="SAM-dependent_MTases_sf"/>
</dbReference>
<keyword evidence="3" id="KW-0808">Transferase</keyword>
<dbReference type="AlphaFoldDB" id="A0ABD3MRQ9"/>
<dbReference type="Gene3D" id="3.40.50.150">
    <property type="entry name" value="Vaccinia Virus protein VP39"/>
    <property type="match status" value="1"/>
</dbReference>
<keyword evidence="5" id="KW-1185">Reference proteome</keyword>
<proteinExistence type="inferred from homology"/>
<dbReference type="GO" id="GO:0008168">
    <property type="term" value="F:methyltransferase activity"/>
    <property type="evidence" value="ECO:0007669"/>
    <property type="project" value="UniProtKB-KW"/>
</dbReference>
<evidence type="ECO:0000256" key="1">
    <source>
        <dbReference type="ARBA" id="ARBA00008361"/>
    </source>
</evidence>
<dbReference type="GO" id="GO:0032259">
    <property type="term" value="P:methylation"/>
    <property type="evidence" value="ECO:0007669"/>
    <property type="project" value="UniProtKB-KW"/>
</dbReference>
<comment type="similarity">
    <text evidence="1">Belongs to the methyltransferase superfamily.</text>
</comment>
<gene>
    <name evidence="4" type="ORF">ACHAWU_003411</name>
</gene>
<dbReference type="PANTHER" id="PTHR12176">
    <property type="entry name" value="SAM-DEPENDENT METHYLTRANSFERASE SUPERFAMILY PROTEIN"/>
    <property type="match status" value="1"/>
</dbReference>
<name>A0ABD3MRQ9_9STRA</name>
<dbReference type="PANTHER" id="PTHR12176:SF80">
    <property type="entry name" value="EEF1A LYSINE METHYLTRANSFERASE 4"/>
    <property type="match status" value="1"/>
</dbReference>
<evidence type="ECO:0000313" key="5">
    <source>
        <dbReference type="Proteomes" id="UP001530293"/>
    </source>
</evidence>
<evidence type="ECO:0000256" key="3">
    <source>
        <dbReference type="ARBA" id="ARBA00022679"/>
    </source>
</evidence>
<evidence type="ECO:0000313" key="4">
    <source>
        <dbReference type="EMBL" id="KAL3766655.1"/>
    </source>
</evidence>
<sequence length="325" mass="37391">MSLRGRKFFDVLQHHPSSLLNASRFRLPCPPYHTAEYWERIYKDTDAEDVLEWGGFDLHNGLLQFRYETLLHYGSGVDRLLEIQQQQNDQDRGVMTSTFAECMGLSQYSTPEDAIARYTEHQQMNHNRNESILILGCGNSKVGEQILMNSFVGPILQIDISSKIIQLMSQRYEKYMSGTSVKRMELIVDDARKLTAICPDSVGGGVVDKGLIDVLHCSMGMIPSTTDTTMEKDEDDNNPIQQIVDSVHRVLQPSRPFIFFSRSEPEYMLRRTLGADHLNINNGIQKKWKDIQVHKMVDLDVLLYRFVKAEPTPAYDNKTKKRRRT</sequence>
<keyword evidence="2" id="KW-0489">Methyltransferase</keyword>
<dbReference type="SUPFAM" id="SSF53335">
    <property type="entry name" value="S-adenosyl-L-methionine-dependent methyltransferases"/>
    <property type="match status" value="1"/>
</dbReference>
<evidence type="ECO:0000256" key="2">
    <source>
        <dbReference type="ARBA" id="ARBA00022603"/>
    </source>
</evidence>
<accession>A0ABD3MRQ9</accession>
<dbReference type="InterPro" id="IPR051419">
    <property type="entry name" value="Lys/N-term_MeTrsfase_sf"/>
</dbReference>
<protein>
    <submittedName>
        <fullName evidence="4">Uncharacterized protein</fullName>
    </submittedName>
</protein>